<comment type="caution">
    <text evidence="2">The sequence shown here is derived from an EMBL/GenBank/DDBJ whole genome shotgun (WGS) entry which is preliminary data.</text>
</comment>
<organism evidence="2 3">
    <name type="scientific">Hibiscus sabdariffa</name>
    <name type="common">roselle</name>
    <dbReference type="NCBI Taxonomy" id="183260"/>
    <lineage>
        <taxon>Eukaryota</taxon>
        <taxon>Viridiplantae</taxon>
        <taxon>Streptophyta</taxon>
        <taxon>Embryophyta</taxon>
        <taxon>Tracheophyta</taxon>
        <taxon>Spermatophyta</taxon>
        <taxon>Magnoliopsida</taxon>
        <taxon>eudicotyledons</taxon>
        <taxon>Gunneridae</taxon>
        <taxon>Pentapetalae</taxon>
        <taxon>rosids</taxon>
        <taxon>malvids</taxon>
        <taxon>Malvales</taxon>
        <taxon>Malvaceae</taxon>
        <taxon>Malvoideae</taxon>
        <taxon>Hibiscus</taxon>
    </lineage>
</organism>
<evidence type="ECO:0000256" key="1">
    <source>
        <dbReference type="SAM" id="MobiDB-lite"/>
    </source>
</evidence>
<evidence type="ECO:0000313" key="3">
    <source>
        <dbReference type="Proteomes" id="UP001472677"/>
    </source>
</evidence>
<reference evidence="2 3" key="1">
    <citation type="journal article" date="2024" name="G3 (Bethesda)">
        <title>Genome assembly of Hibiscus sabdariffa L. provides insights into metabolisms of medicinal natural products.</title>
        <authorList>
            <person name="Kim T."/>
        </authorList>
    </citation>
    <scope>NUCLEOTIDE SEQUENCE [LARGE SCALE GENOMIC DNA]</scope>
    <source>
        <strain evidence="2">TK-2024</strain>
        <tissue evidence="2">Old leaves</tissue>
    </source>
</reference>
<name>A0ABR2C914_9ROSI</name>
<dbReference type="EMBL" id="JBBPBM010000063">
    <property type="protein sequence ID" value="KAK8515668.1"/>
    <property type="molecule type" value="Genomic_DNA"/>
</dbReference>
<sequence>MSINSLKDVNLKLGKDQTELGTATEGSTTEYHSCRQNVGHRYKEELELSSNRLPATKEPISKGMTGKTKPCLEKWNASEETSAVDVLSRCSNEMLNPMLTITNNKGSSGAHHIMWYHQCSRNKQLRSIFKIAAS</sequence>
<gene>
    <name evidence="2" type="ORF">V6N12_075696</name>
</gene>
<dbReference type="Proteomes" id="UP001472677">
    <property type="component" value="Unassembled WGS sequence"/>
</dbReference>
<keyword evidence="3" id="KW-1185">Reference proteome</keyword>
<accession>A0ABR2C914</accession>
<protein>
    <submittedName>
        <fullName evidence="2">Uncharacterized protein</fullName>
    </submittedName>
</protein>
<proteinExistence type="predicted"/>
<evidence type="ECO:0000313" key="2">
    <source>
        <dbReference type="EMBL" id="KAK8515668.1"/>
    </source>
</evidence>
<feature type="region of interest" description="Disordered" evidence="1">
    <location>
        <begin position="47"/>
        <end position="69"/>
    </location>
</feature>